<name>A0ABW0PLM6_9BURK</name>
<dbReference type="PROSITE" id="PS51257">
    <property type="entry name" value="PROKAR_LIPOPROTEIN"/>
    <property type="match status" value="1"/>
</dbReference>
<gene>
    <name evidence="2" type="ORF">ACFPOU_14855</name>
</gene>
<feature type="chain" id="PRO_5045967553" description="Lipoprotein" evidence="1">
    <location>
        <begin position="21"/>
        <end position="213"/>
    </location>
</feature>
<dbReference type="RefSeq" id="WP_379722632.1">
    <property type="nucleotide sequence ID" value="NZ_JBHSMS010000044.1"/>
</dbReference>
<sequence length="213" mass="21386">MLKKSILALCALTLAAGLSACGGGTSSYTIGGTVTGLRFPGLVLTNNLSNEVAVAPAGLEADNTTPKSVSYRFSEQLDYGKPYSVTIKTQPLHQQCVAAGGNADTAGRLSVVDAIFVCSLVSNSIGGTVSGLAADGLTLTNGSTGGTVTLAKDAAGAYPTTFTFTNPVTYDQTYGVTVLANPAGQTCTVTNGVGTMGDNAVTNIAVSCVTNRT</sequence>
<evidence type="ECO:0008006" key="4">
    <source>
        <dbReference type="Google" id="ProtNLM"/>
    </source>
</evidence>
<accession>A0ABW0PLM6</accession>
<proteinExistence type="predicted"/>
<protein>
    <recommendedName>
        <fullName evidence="4">Lipoprotein</fullName>
    </recommendedName>
</protein>
<evidence type="ECO:0000313" key="3">
    <source>
        <dbReference type="Proteomes" id="UP001596031"/>
    </source>
</evidence>
<keyword evidence="1" id="KW-0732">Signal</keyword>
<evidence type="ECO:0000256" key="1">
    <source>
        <dbReference type="SAM" id="SignalP"/>
    </source>
</evidence>
<dbReference type="EMBL" id="JBHSMS010000044">
    <property type="protein sequence ID" value="MFC5512402.1"/>
    <property type="molecule type" value="Genomic_DNA"/>
</dbReference>
<dbReference type="Proteomes" id="UP001596031">
    <property type="component" value="Unassembled WGS sequence"/>
</dbReference>
<organism evidence="2 3">
    <name type="scientific">Massilia jejuensis</name>
    <dbReference type="NCBI Taxonomy" id="648894"/>
    <lineage>
        <taxon>Bacteria</taxon>
        <taxon>Pseudomonadati</taxon>
        <taxon>Pseudomonadota</taxon>
        <taxon>Betaproteobacteria</taxon>
        <taxon>Burkholderiales</taxon>
        <taxon>Oxalobacteraceae</taxon>
        <taxon>Telluria group</taxon>
        <taxon>Massilia</taxon>
    </lineage>
</organism>
<keyword evidence="3" id="KW-1185">Reference proteome</keyword>
<evidence type="ECO:0000313" key="2">
    <source>
        <dbReference type="EMBL" id="MFC5512402.1"/>
    </source>
</evidence>
<reference evidence="3" key="1">
    <citation type="journal article" date="2019" name="Int. J. Syst. Evol. Microbiol.">
        <title>The Global Catalogue of Microorganisms (GCM) 10K type strain sequencing project: providing services to taxonomists for standard genome sequencing and annotation.</title>
        <authorList>
            <consortium name="The Broad Institute Genomics Platform"/>
            <consortium name="The Broad Institute Genome Sequencing Center for Infectious Disease"/>
            <person name="Wu L."/>
            <person name="Ma J."/>
        </authorList>
    </citation>
    <scope>NUCLEOTIDE SEQUENCE [LARGE SCALE GENOMIC DNA]</scope>
    <source>
        <strain evidence="3">CCUG 38813</strain>
    </source>
</reference>
<comment type="caution">
    <text evidence="2">The sequence shown here is derived from an EMBL/GenBank/DDBJ whole genome shotgun (WGS) entry which is preliminary data.</text>
</comment>
<feature type="signal peptide" evidence="1">
    <location>
        <begin position="1"/>
        <end position="20"/>
    </location>
</feature>